<dbReference type="EMBL" id="JACXVP010000010">
    <property type="protein sequence ID" value="KAG5581754.1"/>
    <property type="molecule type" value="Genomic_DNA"/>
</dbReference>
<name>A0A9J5X1A8_SOLCO</name>
<dbReference type="Proteomes" id="UP000824120">
    <property type="component" value="Chromosome 10"/>
</dbReference>
<sequence length="83" mass="9656">MGVFKCPSSLNAKDIGPDQNHRTGMNRNRTGMGQIDRFVDRYRDEPVRNYRGEYLVPFCPTIYLDGTEMDRNGTGRDDTYFKK</sequence>
<feature type="region of interest" description="Disordered" evidence="1">
    <location>
        <begin position="1"/>
        <end position="30"/>
    </location>
</feature>
<evidence type="ECO:0000313" key="3">
    <source>
        <dbReference type="Proteomes" id="UP000824120"/>
    </source>
</evidence>
<gene>
    <name evidence="2" type="ORF">H5410_052381</name>
</gene>
<comment type="caution">
    <text evidence="2">The sequence shown here is derived from an EMBL/GenBank/DDBJ whole genome shotgun (WGS) entry which is preliminary data.</text>
</comment>
<evidence type="ECO:0000313" key="2">
    <source>
        <dbReference type="EMBL" id="KAG5581754.1"/>
    </source>
</evidence>
<accession>A0A9J5X1A8</accession>
<reference evidence="2 3" key="1">
    <citation type="submission" date="2020-09" db="EMBL/GenBank/DDBJ databases">
        <title>De no assembly of potato wild relative species, Solanum commersonii.</title>
        <authorList>
            <person name="Cho K."/>
        </authorList>
    </citation>
    <scope>NUCLEOTIDE SEQUENCE [LARGE SCALE GENOMIC DNA]</scope>
    <source>
        <strain evidence="2">LZ3.2</strain>
        <tissue evidence="2">Leaf</tissue>
    </source>
</reference>
<organism evidence="2 3">
    <name type="scientific">Solanum commersonii</name>
    <name type="common">Commerson's wild potato</name>
    <name type="synonym">Commerson's nightshade</name>
    <dbReference type="NCBI Taxonomy" id="4109"/>
    <lineage>
        <taxon>Eukaryota</taxon>
        <taxon>Viridiplantae</taxon>
        <taxon>Streptophyta</taxon>
        <taxon>Embryophyta</taxon>
        <taxon>Tracheophyta</taxon>
        <taxon>Spermatophyta</taxon>
        <taxon>Magnoliopsida</taxon>
        <taxon>eudicotyledons</taxon>
        <taxon>Gunneridae</taxon>
        <taxon>Pentapetalae</taxon>
        <taxon>asterids</taxon>
        <taxon>lamiids</taxon>
        <taxon>Solanales</taxon>
        <taxon>Solanaceae</taxon>
        <taxon>Solanoideae</taxon>
        <taxon>Solaneae</taxon>
        <taxon>Solanum</taxon>
    </lineage>
</organism>
<evidence type="ECO:0000256" key="1">
    <source>
        <dbReference type="SAM" id="MobiDB-lite"/>
    </source>
</evidence>
<keyword evidence="3" id="KW-1185">Reference proteome</keyword>
<proteinExistence type="predicted"/>
<dbReference type="AlphaFoldDB" id="A0A9J5X1A8"/>
<protein>
    <submittedName>
        <fullName evidence="2">Uncharacterized protein</fullName>
    </submittedName>
</protein>